<keyword evidence="11" id="KW-0007">Acetylation</keyword>
<gene>
    <name evidence="21" type="primary">LOC103075854</name>
</gene>
<dbReference type="PANTHER" id="PTHR18939:SF4">
    <property type="entry name" value="RIBOSOME-BINDING PROTEIN 1"/>
    <property type="match status" value="1"/>
</dbReference>
<keyword evidence="8" id="KW-0832">Ubl conjugation</keyword>
<evidence type="ECO:0000313" key="21">
    <source>
        <dbReference type="RefSeq" id="XP_007461850.1"/>
    </source>
</evidence>
<keyword evidence="13 18" id="KW-0472">Membrane</keyword>
<evidence type="ECO:0000256" key="8">
    <source>
        <dbReference type="ARBA" id="ARBA00022843"/>
    </source>
</evidence>
<keyword evidence="4" id="KW-0597">Phosphoprotein</keyword>
<reference evidence="21" key="1">
    <citation type="submission" date="2025-08" db="UniProtKB">
        <authorList>
            <consortium name="RefSeq"/>
        </authorList>
    </citation>
    <scope>IDENTIFICATION</scope>
</reference>
<dbReference type="AlphaFoldDB" id="A0A340XS19"/>
<feature type="region of interest" description="Disordered" evidence="17">
    <location>
        <begin position="128"/>
        <end position="154"/>
    </location>
</feature>
<feature type="domain" description="Ribosome receptor lysine/proline rich" evidence="19">
    <location>
        <begin position="33"/>
        <end position="167"/>
    </location>
</feature>
<dbReference type="Pfam" id="PF05104">
    <property type="entry name" value="Rib_recp_KP_reg"/>
    <property type="match status" value="1"/>
</dbReference>
<organism evidence="20 21">
    <name type="scientific">Lipotes vexillifer</name>
    <name type="common">Yangtze river dolphin</name>
    <dbReference type="NCBI Taxonomy" id="118797"/>
    <lineage>
        <taxon>Eukaryota</taxon>
        <taxon>Metazoa</taxon>
        <taxon>Chordata</taxon>
        <taxon>Craniata</taxon>
        <taxon>Vertebrata</taxon>
        <taxon>Euteleostomi</taxon>
        <taxon>Mammalia</taxon>
        <taxon>Eutheria</taxon>
        <taxon>Laurasiatheria</taxon>
        <taxon>Artiodactyla</taxon>
        <taxon>Whippomorpha</taxon>
        <taxon>Cetacea</taxon>
        <taxon>Odontoceti</taxon>
        <taxon>Lipotidae</taxon>
        <taxon>Lipotes</taxon>
    </lineage>
</organism>
<evidence type="ECO:0000256" key="4">
    <source>
        <dbReference type="ARBA" id="ARBA00022553"/>
    </source>
</evidence>
<evidence type="ECO:0000256" key="13">
    <source>
        <dbReference type="ARBA" id="ARBA00023136"/>
    </source>
</evidence>
<protein>
    <recommendedName>
        <fullName evidence="15">Ribosome-binding protein 1</fullName>
    </recommendedName>
</protein>
<feature type="compositionally biased region" description="Basic and acidic residues" evidence="17">
    <location>
        <begin position="468"/>
        <end position="477"/>
    </location>
</feature>
<evidence type="ECO:0000256" key="3">
    <source>
        <dbReference type="ARBA" id="ARBA00022499"/>
    </source>
</evidence>
<evidence type="ECO:0000256" key="16">
    <source>
        <dbReference type="SAM" id="Coils"/>
    </source>
</evidence>
<feature type="region of interest" description="Disordered" evidence="17">
    <location>
        <begin position="954"/>
        <end position="975"/>
    </location>
</feature>
<keyword evidence="16" id="KW-0175">Coiled coil</keyword>
<evidence type="ECO:0000256" key="10">
    <source>
        <dbReference type="ARBA" id="ARBA00022989"/>
    </source>
</evidence>
<dbReference type="GO" id="GO:0015031">
    <property type="term" value="P:protein transport"/>
    <property type="evidence" value="ECO:0007669"/>
    <property type="project" value="UniProtKB-KW"/>
</dbReference>
<feature type="compositionally biased region" description="Low complexity" evidence="17">
    <location>
        <begin position="964"/>
        <end position="975"/>
    </location>
</feature>
<dbReference type="RefSeq" id="XP_007461850.1">
    <property type="nucleotide sequence ID" value="XM_007461788.1"/>
</dbReference>
<dbReference type="Proteomes" id="UP000265300">
    <property type="component" value="Unplaced"/>
</dbReference>
<evidence type="ECO:0000259" key="19">
    <source>
        <dbReference type="Pfam" id="PF05104"/>
    </source>
</evidence>
<evidence type="ECO:0000256" key="6">
    <source>
        <dbReference type="ARBA" id="ARBA00022737"/>
    </source>
</evidence>
<dbReference type="InterPro" id="IPR040248">
    <property type="entry name" value="RRBP1"/>
</dbReference>
<evidence type="ECO:0000256" key="18">
    <source>
        <dbReference type="SAM" id="Phobius"/>
    </source>
</evidence>
<dbReference type="OrthoDB" id="6410656at2759"/>
<keyword evidence="5 18" id="KW-0812">Transmembrane</keyword>
<dbReference type="InParanoid" id="A0A340XS19"/>
<evidence type="ECO:0000256" key="17">
    <source>
        <dbReference type="SAM" id="MobiDB-lite"/>
    </source>
</evidence>
<feature type="transmembrane region" description="Helical" evidence="18">
    <location>
        <begin position="9"/>
        <end position="28"/>
    </location>
</feature>
<dbReference type="FunCoup" id="A0A340XS19">
    <property type="interactions" value="786"/>
</dbReference>
<keyword evidence="3" id="KW-1017">Isopeptide bond</keyword>
<feature type="coiled-coil region" evidence="16">
    <location>
        <begin position="671"/>
        <end position="821"/>
    </location>
</feature>
<dbReference type="STRING" id="118797.A0A340XS19"/>
<evidence type="ECO:0000256" key="11">
    <source>
        <dbReference type="ARBA" id="ARBA00022990"/>
    </source>
</evidence>
<evidence type="ECO:0000256" key="14">
    <source>
        <dbReference type="ARBA" id="ARBA00053537"/>
    </source>
</evidence>
<keyword evidence="12" id="KW-0811">Translocation</keyword>
<dbReference type="PANTHER" id="PTHR18939">
    <property type="entry name" value="RIBOSOME BINDING PROTEIN-1"/>
    <property type="match status" value="1"/>
</dbReference>
<keyword evidence="7" id="KW-0256">Endoplasmic reticulum</keyword>
<sequence>MDIYDTQTLGVVVFGGFMVVSAIGIFLVSTFSMKETSYEEALANQRREMAKTHHQRVDKKKKEKTVEKKGKARKKDEKPNGKIPDHQPGPGETLLPKGAVRAPAVAVAPAAAQSPAVIPPVATVLAMPQEKPASSPKDKKRKEKKGAKVEPAVSSVVNSIQVLASKAAILEAAPKEGKNADMVQSQEAQKQEAPVKKKSGSKKKGPPETDSPLCLPYKTLVSTVGSMVFSEGEAQRLIEILSEKAGVVQDTWHKATQKGDPVAILKRQLEEKEKLLATEQEDAAAAKSKLRELNKELAAEKAKAAAGEAKVKKQLVAREQEITAVQARMQASYREHVQEVQQLQGKIRTLQEQLENGPNTQLARLQQENSILRDALNQATSQVESKQNAELAKLRQELGKVSKELVEKSEAARQEEQQRKALETKAAAFEKQVLQLQASHKESEEALQKRLDEVSRELCRSQTSHASLRADAEKAREQQQQMAELHGKLQSSEAEVRSRCKELSSVHGQLDEAKAQNSQLTERIRSIEALLEASQARDAQASREEADQQQARLMELESQVWCLEKEATELKEAVEQQKVKNNDLREKNWKAMEALASAERGCEEKLRSLTQAKEESEKQLSLTEAQTREALLVLLPGLSAPTHQNYAEWLQELKEKGPELLKQPPANTAPSSDLAAKLREAEETQSSLQAECDQYRSILAETEAMLKALQKSVEEEEQVWKARVSTTEEELQKSRVTVKHLEETVGKLKGELESADQVREHTSHLEAELEKHMAAASAECQNYATEVAGLRQLLLESQSQLDAAKSEAQKQSDELALVRQQLSEMKSHVEDGDVAGSPAVPPEAPSAEQDPVELKMQLERTEAILEDEQTQRQKLMAEFEEAQLVSSRLQGELEKLHCSSALGSSEAEEAMRLKERLEKEKKLTSDLGRAATKLQELLKTTQEQLAKEKDTVRKLQELLDRPEAGSSSSTEGTSV</sequence>
<feature type="compositionally biased region" description="Basic and acidic residues" evidence="17">
    <location>
        <begin position="64"/>
        <end position="85"/>
    </location>
</feature>
<feature type="compositionally biased region" description="Basic and acidic residues" evidence="17">
    <location>
        <begin position="954"/>
        <end position="963"/>
    </location>
</feature>
<comment type="subcellular location">
    <subcellularLocation>
        <location evidence="1">Endoplasmic reticulum membrane</location>
        <topology evidence="1">Single-pass type III membrane protein</topology>
    </subcellularLocation>
</comment>
<comment type="function">
    <text evidence="14">Acts as a ribosome receptor and mediates interaction between the ribosome and the endoplasmic reticulum membrane.</text>
</comment>
<dbReference type="FunFam" id="1.10.287.1490:FF:000010">
    <property type="entry name" value="Ribosome binding protein 1"/>
    <property type="match status" value="1"/>
</dbReference>
<accession>A0A340XS19</accession>
<proteinExistence type="predicted"/>
<evidence type="ECO:0000256" key="1">
    <source>
        <dbReference type="ARBA" id="ARBA00004643"/>
    </source>
</evidence>
<dbReference type="GO" id="GO:0005789">
    <property type="term" value="C:endoplasmic reticulum membrane"/>
    <property type="evidence" value="ECO:0007669"/>
    <property type="project" value="UniProtKB-SubCell"/>
</dbReference>
<evidence type="ECO:0000256" key="2">
    <source>
        <dbReference type="ARBA" id="ARBA00022448"/>
    </source>
</evidence>
<feature type="region of interest" description="Disordered" evidence="17">
    <location>
        <begin position="176"/>
        <end position="213"/>
    </location>
</feature>
<evidence type="ECO:0000313" key="20">
    <source>
        <dbReference type="Proteomes" id="UP000265300"/>
    </source>
</evidence>
<keyword evidence="9" id="KW-0653">Protein transport</keyword>
<dbReference type="GeneID" id="103075854"/>
<feature type="compositionally biased region" description="Basic residues" evidence="17">
    <location>
        <begin position="52"/>
        <end position="63"/>
    </location>
</feature>
<evidence type="ECO:0000256" key="9">
    <source>
        <dbReference type="ARBA" id="ARBA00022927"/>
    </source>
</evidence>
<feature type="region of interest" description="Disordered" evidence="17">
    <location>
        <begin position="825"/>
        <end position="851"/>
    </location>
</feature>
<name>A0A340XS19_LIPVE</name>
<evidence type="ECO:0000256" key="12">
    <source>
        <dbReference type="ARBA" id="ARBA00023010"/>
    </source>
</evidence>
<feature type="region of interest" description="Disordered" evidence="17">
    <location>
        <begin position="458"/>
        <end position="493"/>
    </location>
</feature>
<evidence type="ECO:0000256" key="7">
    <source>
        <dbReference type="ARBA" id="ARBA00022824"/>
    </source>
</evidence>
<evidence type="ECO:0000256" key="5">
    <source>
        <dbReference type="ARBA" id="ARBA00022692"/>
    </source>
</evidence>
<dbReference type="InterPro" id="IPR007794">
    <property type="entry name" value="Rib_rcpt_KP"/>
</dbReference>
<keyword evidence="10 18" id="KW-1133">Transmembrane helix</keyword>
<keyword evidence="20" id="KW-1185">Reference proteome</keyword>
<evidence type="ECO:0000256" key="15">
    <source>
        <dbReference type="ARBA" id="ARBA00069514"/>
    </source>
</evidence>
<keyword evidence="6" id="KW-0677">Repeat</keyword>
<keyword evidence="2" id="KW-0813">Transport</keyword>
<dbReference type="KEGG" id="lve:103075854"/>
<feature type="region of interest" description="Disordered" evidence="17">
    <location>
        <begin position="46"/>
        <end position="97"/>
    </location>
</feature>